<sequence length="98" mass="10876">MVTFVNKLTVHGDIDRFLAVKDRLTAYMSSRPGYIGHEALRHLGDERVFLELAVWEDAQAHADAVRSEEFQALVKDLGPLATPEPGLYETVEAAPGVR</sequence>
<dbReference type="SUPFAM" id="SSF54909">
    <property type="entry name" value="Dimeric alpha+beta barrel"/>
    <property type="match status" value="1"/>
</dbReference>
<gene>
    <name evidence="2" type="ORF">ACS04_30680</name>
</gene>
<dbReference type="Gene3D" id="3.30.70.100">
    <property type="match status" value="1"/>
</dbReference>
<evidence type="ECO:0000259" key="1">
    <source>
        <dbReference type="PROSITE" id="PS51725"/>
    </source>
</evidence>
<reference evidence="2 3" key="1">
    <citation type="submission" date="2015-06" db="EMBL/GenBank/DDBJ databases">
        <title>Recapitulation of the evolution of biosynthetic gene clusters reveals hidden chemical diversity on bacterial genomes.</title>
        <authorList>
            <person name="Cruz-Morales P."/>
            <person name="Martinez-Guerrero C."/>
            <person name="Morales-Escalante M.A."/>
            <person name="Yanez-Guerra L.A."/>
            <person name="Kopp J.F."/>
            <person name="Feldmann J."/>
            <person name="Ramos-Aboites H.E."/>
            <person name="Barona-Gomez F."/>
        </authorList>
    </citation>
    <scope>NUCLEOTIDE SEQUENCE [LARGE SCALE GENOMIC DNA]</scope>
    <source>
        <strain evidence="2 3">ATCC 31245</strain>
    </source>
</reference>
<dbReference type="Proteomes" id="UP000035932">
    <property type="component" value="Unassembled WGS sequence"/>
</dbReference>
<proteinExistence type="predicted"/>
<keyword evidence="3" id="KW-1185">Reference proteome</keyword>
<comment type="caution">
    <text evidence="2">The sequence shown here is derived from an EMBL/GenBank/DDBJ whole genome shotgun (WGS) entry which is preliminary data.</text>
</comment>
<protein>
    <recommendedName>
        <fullName evidence="1">ABM domain-containing protein</fullName>
    </recommendedName>
</protein>
<evidence type="ECO:0000313" key="3">
    <source>
        <dbReference type="Proteomes" id="UP000035932"/>
    </source>
</evidence>
<accession>A0A0J6XHK2</accession>
<evidence type="ECO:0000313" key="2">
    <source>
        <dbReference type="EMBL" id="KMO94118.1"/>
    </source>
</evidence>
<dbReference type="STRING" id="66430.ACS04_30680"/>
<dbReference type="EMBL" id="LFML01000149">
    <property type="protein sequence ID" value="KMO94118.1"/>
    <property type="molecule type" value="Genomic_DNA"/>
</dbReference>
<dbReference type="OrthoDB" id="1494517at2"/>
<feature type="domain" description="ABM" evidence="1">
    <location>
        <begin position="2"/>
        <end position="91"/>
    </location>
</feature>
<dbReference type="InterPro" id="IPR011008">
    <property type="entry name" value="Dimeric_a/b-barrel"/>
</dbReference>
<dbReference type="RefSeq" id="WP_048480093.1">
    <property type="nucleotide sequence ID" value="NZ_JBEZIN010000102.1"/>
</dbReference>
<name>A0A0J6XHK2_9ACTN</name>
<dbReference type="AlphaFoldDB" id="A0A0J6XHK2"/>
<dbReference type="Pfam" id="PF03992">
    <property type="entry name" value="ABM"/>
    <property type="match status" value="1"/>
</dbReference>
<dbReference type="PROSITE" id="PS51725">
    <property type="entry name" value="ABM"/>
    <property type="match status" value="1"/>
</dbReference>
<organism evidence="2 3">
    <name type="scientific">Streptomyces roseus</name>
    <dbReference type="NCBI Taxonomy" id="66430"/>
    <lineage>
        <taxon>Bacteria</taxon>
        <taxon>Bacillati</taxon>
        <taxon>Actinomycetota</taxon>
        <taxon>Actinomycetes</taxon>
        <taxon>Kitasatosporales</taxon>
        <taxon>Streptomycetaceae</taxon>
        <taxon>Streptomyces</taxon>
    </lineage>
</organism>
<dbReference type="PATRIC" id="fig|66430.4.peg.2460"/>
<dbReference type="InterPro" id="IPR007138">
    <property type="entry name" value="ABM_dom"/>
</dbReference>